<sequence>MVVINETLNDYYVYVVSNCNRTEVCIYASNNLRNKLIKCYFDNLRCGLDCYQLVYYENFGKEEEDAMVRAKTLENMSFDEICKLIKRTNPECKTISDEIFSD</sequence>
<dbReference type="RefSeq" id="WP_132218268.1">
    <property type="nucleotide sequence ID" value="NZ_OX156936.1"/>
</dbReference>
<organism evidence="1 2">
    <name type="scientific">Mariniflexile fucanivorans</name>
    <dbReference type="NCBI Taxonomy" id="264023"/>
    <lineage>
        <taxon>Bacteria</taxon>
        <taxon>Pseudomonadati</taxon>
        <taxon>Bacteroidota</taxon>
        <taxon>Flavobacteriia</taxon>
        <taxon>Flavobacteriales</taxon>
        <taxon>Flavobacteriaceae</taxon>
        <taxon>Mariniflexile</taxon>
    </lineage>
</organism>
<comment type="caution">
    <text evidence="1">The sequence shown here is derived from an EMBL/GenBank/DDBJ whole genome shotgun (WGS) entry which is preliminary data.</text>
</comment>
<reference evidence="1 2" key="1">
    <citation type="submission" date="2019-03" db="EMBL/GenBank/DDBJ databases">
        <title>Genomic Encyclopedia of Type Strains, Phase IV (KMG-IV): sequencing the most valuable type-strain genomes for metagenomic binning, comparative biology and taxonomic classification.</title>
        <authorList>
            <person name="Goeker M."/>
        </authorList>
    </citation>
    <scope>NUCLEOTIDE SEQUENCE [LARGE SCALE GENOMIC DNA]</scope>
    <source>
        <strain evidence="1 2">DSM 18792</strain>
    </source>
</reference>
<gene>
    <name evidence="1" type="ORF">EV196_106185</name>
</gene>
<dbReference type="Proteomes" id="UP000295455">
    <property type="component" value="Unassembled WGS sequence"/>
</dbReference>
<keyword evidence="2" id="KW-1185">Reference proteome</keyword>
<accession>A0A4R1RG79</accession>
<dbReference type="EMBL" id="SLUP01000006">
    <property type="protein sequence ID" value="TCL64994.1"/>
    <property type="molecule type" value="Genomic_DNA"/>
</dbReference>
<name>A0A4R1RG79_9FLAO</name>
<evidence type="ECO:0000313" key="1">
    <source>
        <dbReference type="EMBL" id="TCL64994.1"/>
    </source>
</evidence>
<protein>
    <recommendedName>
        <fullName evidence="3">Endonuclease</fullName>
    </recommendedName>
</protein>
<evidence type="ECO:0008006" key="3">
    <source>
        <dbReference type="Google" id="ProtNLM"/>
    </source>
</evidence>
<evidence type="ECO:0000313" key="2">
    <source>
        <dbReference type="Proteomes" id="UP000295455"/>
    </source>
</evidence>
<dbReference type="AlphaFoldDB" id="A0A4R1RG79"/>
<proteinExistence type="predicted"/>